<keyword evidence="8" id="KW-1185">Reference proteome</keyword>
<evidence type="ECO:0000256" key="6">
    <source>
        <dbReference type="SAM" id="Phobius"/>
    </source>
</evidence>
<evidence type="ECO:0000256" key="1">
    <source>
        <dbReference type="ARBA" id="ARBA00004141"/>
    </source>
</evidence>
<name>A0A5N6K5A8_MONLA</name>
<keyword evidence="4 6" id="KW-1133">Transmembrane helix</keyword>
<sequence length="208" mass="23042">MPWGAFRLRKLGVPITIIAMIYTVIALFFSSWSAFSTVDAANMNWSCLIFGGAIIFSMIFWLLHGRKVYKDRSTSTLPCNRHNSPVDLGSSNIAVIACLQVSIEPHLWRDSIRDASRDSTDLLEHSEATSSSFGSSGGDIEIERKYRSRCSGVPVEEVLRRVAKLSVTTIDSENEALALLEIERLALAETWGTMTQEFGIAALMHSNP</sequence>
<dbReference type="SUPFAM" id="SSF161111">
    <property type="entry name" value="Cation efflux protein transmembrane domain-like"/>
    <property type="match status" value="1"/>
</dbReference>
<keyword evidence="3 6" id="KW-0812">Transmembrane</keyword>
<evidence type="ECO:0000256" key="3">
    <source>
        <dbReference type="ARBA" id="ARBA00022692"/>
    </source>
</evidence>
<keyword evidence="2" id="KW-0813">Transport</keyword>
<dbReference type="InterPro" id="IPR027469">
    <property type="entry name" value="Cation_efflux_TMD_sf"/>
</dbReference>
<organism evidence="7 8">
    <name type="scientific">Monilinia laxa</name>
    <name type="common">Brown rot fungus</name>
    <name type="synonym">Sclerotinia laxa</name>
    <dbReference type="NCBI Taxonomy" id="61186"/>
    <lineage>
        <taxon>Eukaryota</taxon>
        <taxon>Fungi</taxon>
        <taxon>Dikarya</taxon>
        <taxon>Ascomycota</taxon>
        <taxon>Pezizomycotina</taxon>
        <taxon>Leotiomycetes</taxon>
        <taxon>Helotiales</taxon>
        <taxon>Sclerotiniaceae</taxon>
        <taxon>Monilinia</taxon>
    </lineage>
</organism>
<proteinExistence type="predicted"/>
<dbReference type="EMBL" id="VIGI01000007">
    <property type="protein sequence ID" value="KAB8297778.1"/>
    <property type="molecule type" value="Genomic_DNA"/>
</dbReference>
<evidence type="ECO:0000256" key="5">
    <source>
        <dbReference type="ARBA" id="ARBA00023136"/>
    </source>
</evidence>
<dbReference type="GO" id="GO:0016020">
    <property type="term" value="C:membrane"/>
    <property type="evidence" value="ECO:0007669"/>
    <property type="project" value="UniProtKB-SubCell"/>
</dbReference>
<accession>A0A5N6K5A8</accession>
<comment type="caution">
    <text evidence="7">The sequence shown here is derived from an EMBL/GenBank/DDBJ whole genome shotgun (WGS) entry which is preliminary data.</text>
</comment>
<protein>
    <submittedName>
        <fullName evidence="7">Uncharacterized protein</fullName>
    </submittedName>
</protein>
<dbReference type="OrthoDB" id="3257095at2759"/>
<comment type="subcellular location">
    <subcellularLocation>
        <location evidence="1">Membrane</location>
        <topology evidence="1">Multi-pass membrane protein</topology>
    </subcellularLocation>
</comment>
<gene>
    <name evidence="7" type="ORF">EYC80_001577</name>
</gene>
<feature type="transmembrane region" description="Helical" evidence="6">
    <location>
        <begin position="12"/>
        <end position="31"/>
    </location>
</feature>
<dbReference type="PANTHER" id="PTHR45649">
    <property type="entry name" value="AMINO-ACID PERMEASE BAT1"/>
    <property type="match status" value="1"/>
</dbReference>
<dbReference type="PANTHER" id="PTHR45649:SF1">
    <property type="entry name" value="TRANSPORTER, PUTATIVE (EUROFUNG)-RELATED"/>
    <property type="match status" value="1"/>
</dbReference>
<keyword evidence="5 6" id="KW-0472">Membrane</keyword>
<dbReference type="GO" id="GO:0022857">
    <property type="term" value="F:transmembrane transporter activity"/>
    <property type="evidence" value="ECO:0007669"/>
    <property type="project" value="UniProtKB-ARBA"/>
</dbReference>
<dbReference type="AlphaFoldDB" id="A0A5N6K5A8"/>
<evidence type="ECO:0000313" key="7">
    <source>
        <dbReference type="EMBL" id="KAB8297778.1"/>
    </source>
</evidence>
<evidence type="ECO:0000313" key="8">
    <source>
        <dbReference type="Proteomes" id="UP000326757"/>
    </source>
</evidence>
<feature type="transmembrane region" description="Helical" evidence="6">
    <location>
        <begin position="43"/>
        <end position="63"/>
    </location>
</feature>
<evidence type="ECO:0000256" key="4">
    <source>
        <dbReference type="ARBA" id="ARBA00022989"/>
    </source>
</evidence>
<dbReference type="Proteomes" id="UP000326757">
    <property type="component" value="Unassembled WGS sequence"/>
</dbReference>
<evidence type="ECO:0000256" key="2">
    <source>
        <dbReference type="ARBA" id="ARBA00022448"/>
    </source>
</evidence>
<reference evidence="7 8" key="1">
    <citation type="submission" date="2019-06" db="EMBL/GenBank/DDBJ databases">
        <title>Genome Sequence of the Brown Rot Fungal Pathogen Monilinia laxa.</title>
        <authorList>
            <person name="De Miccolis Angelini R.M."/>
            <person name="Landi L."/>
            <person name="Abate D."/>
            <person name="Pollastro S."/>
            <person name="Romanazzi G."/>
            <person name="Faretra F."/>
        </authorList>
    </citation>
    <scope>NUCLEOTIDE SEQUENCE [LARGE SCALE GENOMIC DNA]</scope>
    <source>
        <strain evidence="7 8">Mlax316</strain>
    </source>
</reference>